<gene>
    <name evidence="2" type="ORF">FR698_06905</name>
</gene>
<dbReference type="InParanoid" id="A0A5C7EU17"/>
<dbReference type="Proteomes" id="UP000321201">
    <property type="component" value="Unassembled WGS sequence"/>
</dbReference>
<keyword evidence="3" id="KW-1185">Reference proteome</keyword>
<dbReference type="AlphaFoldDB" id="A0A5C7EU17"/>
<comment type="caution">
    <text evidence="2">The sequence shown here is derived from an EMBL/GenBank/DDBJ whole genome shotgun (WGS) entry which is preliminary data.</text>
</comment>
<evidence type="ECO:0000259" key="1">
    <source>
        <dbReference type="Pfam" id="PF24298"/>
    </source>
</evidence>
<dbReference type="EMBL" id="VPFL01000007">
    <property type="protein sequence ID" value="TXF12254.1"/>
    <property type="molecule type" value="Genomic_DNA"/>
</dbReference>
<reference evidence="2 3" key="1">
    <citation type="submission" date="2019-08" db="EMBL/GenBank/DDBJ databases">
        <title>Pelomicrobium methylotrophicum gen. nov., sp. nov. a moderately thermophilic, facultatively anaerobic, lithoautotrophic and methylotrophic bacterium isolated from a terrestrial mud volcano.</title>
        <authorList>
            <person name="Slobodkina G.B."/>
            <person name="Merkel A.Y."/>
            <person name="Slobodkin A.I."/>
        </authorList>
    </citation>
    <scope>NUCLEOTIDE SEQUENCE [LARGE SCALE GENOMIC DNA]</scope>
    <source>
        <strain evidence="2 3">SM250</strain>
    </source>
</reference>
<dbReference type="OrthoDB" id="165082at2"/>
<feature type="domain" description="DUF7482" evidence="1">
    <location>
        <begin position="38"/>
        <end position="166"/>
    </location>
</feature>
<protein>
    <recommendedName>
        <fullName evidence="1">DUF7482 domain-containing protein</fullName>
    </recommendedName>
</protein>
<organism evidence="2 3">
    <name type="scientific">Pelomicrobium methylotrophicum</name>
    <dbReference type="NCBI Taxonomy" id="2602750"/>
    <lineage>
        <taxon>Bacteria</taxon>
        <taxon>Pseudomonadati</taxon>
        <taxon>Pseudomonadota</taxon>
        <taxon>Hydrogenophilia</taxon>
        <taxon>Hydrogenophilia incertae sedis</taxon>
        <taxon>Pelomicrobium</taxon>
    </lineage>
</organism>
<accession>A0A5C7EU17</accession>
<evidence type="ECO:0000313" key="2">
    <source>
        <dbReference type="EMBL" id="TXF12254.1"/>
    </source>
</evidence>
<dbReference type="InterPro" id="IPR055905">
    <property type="entry name" value="DUF7482"/>
</dbReference>
<evidence type="ECO:0000313" key="3">
    <source>
        <dbReference type="Proteomes" id="UP000321201"/>
    </source>
</evidence>
<dbReference type="Pfam" id="PF24298">
    <property type="entry name" value="DUF7482"/>
    <property type="match status" value="1"/>
</dbReference>
<sequence length="168" mass="18164">MARNLMVTALVAVLVAGFVLAARFYTGTVVPPVDGYLEGKRIRFIHTEASDPGVAALLTRMKGSPVIVVPSLAKAPEEMLANVYVFKNGVPGGGPFKFQPDVFDNPPNGSGYSPLRALNLVTWKDETRARELKTAKEVQEAATKGEIAIERPGVVINMPFLTWLGGRR</sequence>
<dbReference type="RefSeq" id="WP_147799453.1">
    <property type="nucleotide sequence ID" value="NZ_VPFL01000007.1"/>
</dbReference>
<proteinExistence type="predicted"/>
<name>A0A5C7EU17_9PROT</name>